<comment type="caution">
    <text evidence="1">The sequence shown here is derived from an EMBL/GenBank/DDBJ whole genome shotgun (WGS) entry which is preliminary data.</text>
</comment>
<sequence>MPNYWKYNKSMIDFFPTEHISSSCKRKFGICDRPAPAAEKAYIAEKQGQDWIAAVDNHYRLKVNFVPVDHCIELRKADGKMDNRCDGCLFYEDTIIFVELKQRKSKGSQWIKDGEQQLRSTIGYFEQQEEARNFPIKKACIANSERPLFRTGQAVRMERFFLETNYILRIENRINIE</sequence>
<gene>
    <name evidence="1" type="ORF">HMPREF1061_04397</name>
</gene>
<dbReference type="HOGENOM" id="CLU_126054_0_0_10"/>
<proteinExistence type="predicted"/>
<dbReference type="PATRIC" id="fig|997873.3.peg.4584"/>
<accession>I9E8J9</accession>
<evidence type="ECO:0000313" key="1">
    <source>
        <dbReference type="EMBL" id="EIY16139.1"/>
    </source>
</evidence>
<dbReference type="Proteomes" id="UP000002965">
    <property type="component" value="Unassembled WGS sequence"/>
</dbReference>
<organism evidence="1 2">
    <name type="scientific">Bacteroides caccae CL03T12C61</name>
    <dbReference type="NCBI Taxonomy" id="997873"/>
    <lineage>
        <taxon>Bacteria</taxon>
        <taxon>Pseudomonadati</taxon>
        <taxon>Bacteroidota</taxon>
        <taxon>Bacteroidia</taxon>
        <taxon>Bacteroidales</taxon>
        <taxon>Bacteroidaceae</taxon>
        <taxon>Bacteroides</taxon>
    </lineage>
</organism>
<dbReference type="AlphaFoldDB" id="I9E8J9"/>
<dbReference type="EMBL" id="AGXF01000025">
    <property type="protein sequence ID" value="EIY16139.1"/>
    <property type="molecule type" value="Genomic_DNA"/>
</dbReference>
<reference evidence="1 2" key="1">
    <citation type="submission" date="2012-02" db="EMBL/GenBank/DDBJ databases">
        <title>The Genome Sequence of Bacteroides caccae CL03T12C61.</title>
        <authorList>
            <consortium name="The Broad Institute Genome Sequencing Platform"/>
            <person name="Earl A."/>
            <person name="Ward D."/>
            <person name="Feldgarden M."/>
            <person name="Gevers D."/>
            <person name="Zitomersky N.L."/>
            <person name="Coyne M.J."/>
            <person name="Comstock L.E."/>
            <person name="Young S.K."/>
            <person name="Zeng Q."/>
            <person name="Gargeya S."/>
            <person name="Fitzgerald M."/>
            <person name="Haas B."/>
            <person name="Abouelleil A."/>
            <person name="Alvarado L."/>
            <person name="Arachchi H.M."/>
            <person name="Berlin A."/>
            <person name="Chapman S.B."/>
            <person name="Gearin G."/>
            <person name="Goldberg J."/>
            <person name="Griggs A."/>
            <person name="Gujja S."/>
            <person name="Hansen M."/>
            <person name="Heiman D."/>
            <person name="Howarth C."/>
            <person name="Larimer J."/>
            <person name="Lui A."/>
            <person name="MacDonald P.J.P."/>
            <person name="McCowen C."/>
            <person name="Montmayeur A."/>
            <person name="Murphy C."/>
            <person name="Neiman D."/>
            <person name="Pearson M."/>
            <person name="Priest M."/>
            <person name="Roberts A."/>
            <person name="Saif S."/>
            <person name="Shea T."/>
            <person name="Sisk P."/>
            <person name="Stolte C."/>
            <person name="Sykes S."/>
            <person name="Wortman J."/>
            <person name="Nusbaum C."/>
            <person name="Birren B."/>
        </authorList>
    </citation>
    <scope>NUCLEOTIDE SEQUENCE [LARGE SCALE GENOMIC DNA]</scope>
    <source>
        <strain evidence="1 2">CL03T12C61</strain>
    </source>
</reference>
<protein>
    <submittedName>
        <fullName evidence="1">Uncharacterized protein</fullName>
    </submittedName>
</protein>
<keyword evidence="2" id="KW-1185">Reference proteome</keyword>
<evidence type="ECO:0000313" key="2">
    <source>
        <dbReference type="Proteomes" id="UP000002965"/>
    </source>
</evidence>
<name>I9E8J9_9BACE</name>